<feature type="domain" description="RNase III" evidence="1">
    <location>
        <begin position="39"/>
        <end position="165"/>
    </location>
</feature>
<evidence type="ECO:0000259" key="1">
    <source>
        <dbReference type="PROSITE" id="PS50142"/>
    </source>
</evidence>
<dbReference type="InterPro" id="IPR000999">
    <property type="entry name" value="RNase_III_dom"/>
</dbReference>
<keyword evidence="3" id="KW-1185">Reference proteome</keyword>
<dbReference type="Gene3D" id="1.10.1520.10">
    <property type="entry name" value="Ribonuclease III domain"/>
    <property type="match status" value="1"/>
</dbReference>
<dbReference type="EMBL" id="KL197781">
    <property type="protein sequence ID" value="KDQ49556.1"/>
    <property type="molecule type" value="Genomic_DNA"/>
</dbReference>
<proteinExistence type="predicted"/>
<dbReference type="HOGENOM" id="CLU_1421613_0_0_1"/>
<dbReference type="InterPro" id="IPR036389">
    <property type="entry name" value="RNase_III_sf"/>
</dbReference>
<dbReference type="PROSITE" id="PS50142">
    <property type="entry name" value="RNASE_3_2"/>
    <property type="match status" value="1"/>
</dbReference>
<name>A0A067PGF5_9AGAM</name>
<dbReference type="SMART" id="SM00535">
    <property type="entry name" value="RIBOc"/>
    <property type="match status" value="1"/>
</dbReference>
<protein>
    <recommendedName>
        <fullName evidence="1">RNase III domain-containing protein</fullName>
    </recommendedName>
</protein>
<organism evidence="2 3">
    <name type="scientific">Jaapia argillacea MUCL 33604</name>
    <dbReference type="NCBI Taxonomy" id="933084"/>
    <lineage>
        <taxon>Eukaryota</taxon>
        <taxon>Fungi</taxon>
        <taxon>Dikarya</taxon>
        <taxon>Basidiomycota</taxon>
        <taxon>Agaricomycotina</taxon>
        <taxon>Agaricomycetes</taxon>
        <taxon>Agaricomycetidae</taxon>
        <taxon>Jaapiales</taxon>
        <taxon>Jaapiaceae</taxon>
        <taxon>Jaapia</taxon>
    </lineage>
</organism>
<evidence type="ECO:0000313" key="3">
    <source>
        <dbReference type="Proteomes" id="UP000027265"/>
    </source>
</evidence>
<evidence type="ECO:0000313" key="2">
    <source>
        <dbReference type="EMBL" id="KDQ49556.1"/>
    </source>
</evidence>
<dbReference type="GO" id="GO:0006396">
    <property type="term" value="P:RNA processing"/>
    <property type="evidence" value="ECO:0007669"/>
    <property type="project" value="InterPro"/>
</dbReference>
<dbReference type="CDD" id="cd00593">
    <property type="entry name" value="RIBOc"/>
    <property type="match status" value="1"/>
</dbReference>
<sequence>MTKACDRRIQHAILDAIESIPHHCSIPALELTPISDLCHETVENERIEFVGDSLLQVCLSLDLYTYLDTVSTHVCSVLRSQLVSNVTLAHLAGKLALPTISNAPEVLHLSANLFSSLGSEGKESTNSILVGRAYNKAHGRGLLKDIKRMANVFETFLGILFFEQGFSAVQLWLRQIYKPLISIAARALHDL</sequence>
<gene>
    <name evidence="2" type="ORF">JAAARDRAFT_640952</name>
</gene>
<dbReference type="AlphaFoldDB" id="A0A067PGF5"/>
<dbReference type="InParanoid" id="A0A067PGF5"/>
<dbReference type="SUPFAM" id="SSF69065">
    <property type="entry name" value="RNase III domain-like"/>
    <property type="match status" value="1"/>
</dbReference>
<dbReference type="Proteomes" id="UP000027265">
    <property type="component" value="Unassembled WGS sequence"/>
</dbReference>
<dbReference type="OrthoDB" id="416741at2759"/>
<accession>A0A067PGF5</accession>
<dbReference type="GO" id="GO:0004525">
    <property type="term" value="F:ribonuclease III activity"/>
    <property type="evidence" value="ECO:0007669"/>
    <property type="project" value="InterPro"/>
</dbReference>
<reference evidence="3" key="1">
    <citation type="journal article" date="2014" name="Proc. Natl. Acad. Sci. U.S.A.">
        <title>Extensive sampling of basidiomycete genomes demonstrates inadequacy of the white-rot/brown-rot paradigm for wood decay fungi.</title>
        <authorList>
            <person name="Riley R."/>
            <person name="Salamov A.A."/>
            <person name="Brown D.W."/>
            <person name="Nagy L.G."/>
            <person name="Floudas D."/>
            <person name="Held B.W."/>
            <person name="Levasseur A."/>
            <person name="Lombard V."/>
            <person name="Morin E."/>
            <person name="Otillar R."/>
            <person name="Lindquist E.A."/>
            <person name="Sun H."/>
            <person name="LaButti K.M."/>
            <person name="Schmutz J."/>
            <person name="Jabbour D."/>
            <person name="Luo H."/>
            <person name="Baker S.E."/>
            <person name="Pisabarro A.G."/>
            <person name="Walton J.D."/>
            <person name="Blanchette R.A."/>
            <person name="Henrissat B."/>
            <person name="Martin F."/>
            <person name="Cullen D."/>
            <person name="Hibbett D.S."/>
            <person name="Grigoriev I.V."/>
        </authorList>
    </citation>
    <scope>NUCLEOTIDE SEQUENCE [LARGE SCALE GENOMIC DNA]</scope>
    <source>
        <strain evidence="3">MUCL 33604</strain>
    </source>
</reference>
<dbReference type="STRING" id="933084.A0A067PGF5"/>
<dbReference type="Pfam" id="PF00636">
    <property type="entry name" value="Ribonuclease_3"/>
    <property type="match status" value="1"/>
</dbReference>